<evidence type="ECO:0000313" key="2">
    <source>
        <dbReference type="Proteomes" id="UP000054564"/>
    </source>
</evidence>
<keyword evidence="2" id="KW-1185">Reference proteome</keyword>
<dbReference type="OrthoDB" id="10659959at2759"/>
<protein>
    <submittedName>
        <fullName evidence="1">Uncharacterized protein</fullName>
    </submittedName>
</protein>
<dbReference type="EMBL" id="AJIL01000013">
    <property type="protein sequence ID" value="KNF04236.1"/>
    <property type="molecule type" value="Genomic_DNA"/>
</dbReference>
<proteinExistence type="predicted"/>
<organism evidence="1 2">
    <name type="scientific">Puccinia striiformis f. sp. tritici PST-78</name>
    <dbReference type="NCBI Taxonomy" id="1165861"/>
    <lineage>
        <taxon>Eukaryota</taxon>
        <taxon>Fungi</taxon>
        <taxon>Dikarya</taxon>
        <taxon>Basidiomycota</taxon>
        <taxon>Pucciniomycotina</taxon>
        <taxon>Pucciniomycetes</taxon>
        <taxon>Pucciniales</taxon>
        <taxon>Pucciniaceae</taxon>
        <taxon>Puccinia</taxon>
    </lineage>
</organism>
<name>A0A0L0VY90_9BASI</name>
<dbReference type="Proteomes" id="UP000054564">
    <property type="component" value="Unassembled WGS sequence"/>
</dbReference>
<gene>
    <name evidence="1" type="ORF">PSTG_02585</name>
</gene>
<dbReference type="AlphaFoldDB" id="A0A0L0VY90"/>
<evidence type="ECO:0000313" key="1">
    <source>
        <dbReference type="EMBL" id="KNF04236.1"/>
    </source>
</evidence>
<sequence>MKTCSCSESDLPALIKPNEDLLRKYVESVIKPRKQEKVLKILVDHSVAHPSSFKSKTITKEKLLKWGLSDGIVAQLRDNVSVFEETSHYISVTILLQQHTTQ</sequence>
<accession>A0A0L0VY90</accession>
<comment type="caution">
    <text evidence="1">The sequence shown here is derived from an EMBL/GenBank/DDBJ whole genome shotgun (WGS) entry which is preliminary data.</text>
</comment>
<reference evidence="2" key="1">
    <citation type="submission" date="2014-03" db="EMBL/GenBank/DDBJ databases">
        <title>The Genome Sequence of Puccinia striiformis f. sp. tritici PST-78.</title>
        <authorList>
            <consortium name="The Broad Institute Genome Sequencing Platform"/>
            <person name="Cuomo C."/>
            <person name="Hulbert S."/>
            <person name="Chen X."/>
            <person name="Walker B."/>
            <person name="Young S.K."/>
            <person name="Zeng Q."/>
            <person name="Gargeya S."/>
            <person name="Fitzgerald M."/>
            <person name="Haas B."/>
            <person name="Abouelleil A."/>
            <person name="Alvarado L."/>
            <person name="Arachchi H.M."/>
            <person name="Berlin A.M."/>
            <person name="Chapman S.B."/>
            <person name="Goldberg J."/>
            <person name="Griggs A."/>
            <person name="Gujja S."/>
            <person name="Hansen M."/>
            <person name="Howarth C."/>
            <person name="Imamovic A."/>
            <person name="Larimer J."/>
            <person name="McCowan C."/>
            <person name="Montmayeur A."/>
            <person name="Murphy C."/>
            <person name="Neiman D."/>
            <person name="Pearson M."/>
            <person name="Priest M."/>
            <person name="Roberts A."/>
            <person name="Saif S."/>
            <person name="Shea T."/>
            <person name="Sisk P."/>
            <person name="Sykes S."/>
            <person name="Wortman J."/>
            <person name="Nusbaum C."/>
            <person name="Birren B."/>
        </authorList>
    </citation>
    <scope>NUCLEOTIDE SEQUENCE [LARGE SCALE GENOMIC DNA]</scope>
    <source>
        <strain evidence="2">race PST-78</strain>
    </source>
</reference>